<sequence>MKKKLNLLSPLLISTLFTSISCSVNTDYSKEEKIQVDKVKKIFWWK</sequence>
<dbReference type="PROSITE" id="PS51257">
    <property type="entry name" value="PROKAR_LIPOPROTEIN"/>
    <property type="match status" value="1"/>
</dbReference>
<dbReference type="AlphaFoldDB" id="A0A449B4G0"/>
<reference evidence="1 2" key="1">
    <citation type="submission" date="2019-01" db="EMBL/GenBank/DDBJ databases">
        <authorList>
            <consortium name="Pathogen Informatics"/>
        </authorList>
    </citation>
    <scope>NUCLEOTIDE SEQUENCE [LARGE SCALE GENOMIC DNA]</scope>
    <source>
        <strain evidence="1 2">NCTC10168</strain>
    </source>
</reference>
<evidence type="ECO:0008006" key="3">
    <source>
        <dbReference type="Google" id="ProtNLM"/>
    </source>
</evidence>
<organism evidence="1 2">
    <name type="scientific">Mycoplasmopsis maculosa</name>
    <dbReference type="NCBI Taxonomy" id="114885"/>
    <lineage>
        <taxon>Bacteria</taxon>
        <taxon>Bacillati</taxon>
        <taxon>Mycoplasmatota</taxon>
        <taxon>Mycoplasmoidales</taxon>
        <taxon>Metamycoplasmataceae</taxon>
        <taxon>Mycoplasmopsis</taxon>
    </lineage>
</organism>
<keyword evidence="2" id="KW-1185">Reference proteome</keyword>
<accession>A0A449B4G0</accession>
<dbReference type="Proteomes" id="UP000290243">
    <property type="component" value="Chromosome"/>
</dbReference>
<proteinExistence type="predicted"/>
<evidence type="ECO:0000313" key="2">
    <source>
        <dbReference type="Proteomes" id="UP000290243"/>
    </source>
</evidence>
<gene>
    <name evidence="1" type="ORF">NCTC10168_00338</name>
</gene>
<evidence type="ECO:0000313" key="1">
    <source>
        <dbReference type="EMBL" id="VEU75418.1"/>
    </source>
</evidence>
<protein>
    <recommendedName>
        <fullName evidence="3">Lipoprotein</fullName>
    </recommendedName>
</protein>
<dbReference type="EMBL" id="LR215037">
    <property type="protein sequence ID" value="VEU75418.1"/>
    <property type="molecule type" value="Genomic_DNA"/>
</dbReference>
<name>A0A449B4G0_9BACT</name>
<dbReference type="KEGG" id="mmau:NCTC10168_00338"/>
<dbReference type="RefSeq" id="WP_165255941.1">
    <property type="nucleotide sequence ID" value="NZ_LR215037.1"/>
</dbReference>